<feature type="chain" id="PRO_5040227004" evidence="1">
    <location>
        <begin position="20"/>
        <end position="138"/>
    </location>
</feature>
<proteinExistence type="predicted"/>
<keyword evidence="1" id="KW-0732">Signal</keyword>
<dbReference type="EMBL" id="CP019479">
    <property type="protein sequence ID" value="UQC88438.1"/>
    <property type="molecule type" value="Genomic_DNA"/>
</dbReference>
<sequence length="138" mass="15326">MPWLRALVLGWAGWAGWHAALTGSPKPRAVKLQYTQRWLPLSLGVPFHCVSASAFREPYGSGTVDSYGVVACSLGDYVAVAAVIAEHLNYHGWSMSYFSAHSMLWVWLSYLTKRTSRSPRCCQYECRAALLGNVPECL</sequence>
<accession>A0A9Q8T3E8</accession>
<organism evidence="2 3">
    <name type="scientific">Colletotrichum lupini</name>
    <dbReference type="NCBI Taxonomy" id="145971"/>
    <lineage>
        <taxon>Eukaryota</taxon>
        <taxon>Fungi</taxon>
        <taxon>Dikarya</taxon>
        <taxon>Ascomycota</taxon>
        <taxon>Pezizomycotina</taxon>
        <taxon>Sordariomycetes</taxon>
        <taxon>Hypocreomycetidae</taxon>
        <taxon>Glomerellales</taxon>
        <taxon>Glomerellaceae</taxon>
        <taxon>Colletotrichum</taxon>
        <taxon>Colletotrichum acutatum species complex</taxon>
    </lineage>
</organism>
<feature type="signal peptide" evidence="1">
    <location>
        <begin position="1"/>
        <end position="19"/>
    </location>
</feature>
<dbReference type="RefSeq" id="XP_049150043.1">
    <property type="nucleotide sequence ID" value="XM_049292897.1"/>
</dbReference>
<gene>
    <name evidence="2" type="ORF">CLUP02_13962</name>
</gene>
<dbReference type="Proteomes" id="UP000830671">
    <property type="component" value="Chromosome 7"/>
</dbReference>
<name>A0A9Q8T3E8_9PEZI</name>
<dbReference type="GeneID" id="73347907"/>
<dbReference type="KEGG" id="clup:CLUP02_13962"/>
<protein>
    <submittedName>
        <fullName evidence="2">Uncharacterized protein</fullName>
    </submittedName>
</protein>
<evidence type="ECO:0000313" key="3">
    <source>
        <dbReference type="Proteomes" id="UP000830671"/>
    </source>
</evidence>
<reference evidence="2" key="1">
    <citation type="journal article" date="2021" name="Mol. Plant Microbe Interact.">
        <title>Complete Genome Sequence of the Plant-Pathogenic Fungus Colletotrichum lupini.</title>
        <authorList>
            <person name="Baroncelli R."/>
            <person name="Pensec F."/>
            <person name="Da Lio D."/>
            <person name="Boufleur T."/>
            <person name="Vicente I."/>
            <person name="Sarrocco S."/>
            <person name="Picot A."/>
            <person name="Baraldi E."/>
            <person name="Sukno S."/>
            <person name="Thon M."/>
            <person name="Le Floch G."/>
        </authorList>
    </citation>
    <scope>NUCLEOTIDE SEQUENCE</scope>
    <source>
        <strain evidence="2">IMI 504893</strain>
    </source>
</reference>
<dbReference type="AlphaFoldDB" id="A0A9Q8T3E8"/>
<evidence type="ECO:0000313" key="2">
    <source>
        <dbReference type="EMBL" id="UQC88438.1"/>
    </source>
</evidence>
<keyword evidence="3" id="KW-1185">Reference proteome</keyword>
<evidence type="ECO:0000256" key="1">
    <source>
        <dbReference type="SAM" id="SignalP"/>
    </source>
</evidence>